<evidence type="ECO:0000313" key="8">
    <source>
        <dbReference type="Proteomes" id="UP000886700"/>
    </source>
</evidence>
<feature type="compositionally biased region" description="Basic and acidic residues" evidence="6">
    <location>
        <begin position="34"/>
        <end position="48"/>
    </location>
</feature>
<dbReference type="Proteomes" id="UP000886700">
    <property type="component" value="Unplaced"/>
</dbReference>
<comment type="similarity">
    <text evidence="2 5">Belongs to the HSF family.</text>
</comment>
<name>A0ABM2X2W4_MESAU</name>
<dbReference type="InterPro" id="IPR036390">
    <property type="entry name" value="WH_DNA-bd_sf"/>
</dbReference>
<evidence type="ECO:0000256" key="6">
    <source>
        <dbReference type="SAM" id="MobiDB-lite"/>
    </source>
</evidence>
<dbReference type="Gene3D" id="1.10.10.10">
    <property type="entry name" value="Winged helix-like DNA-binding domain superfamily/Winged helix DNA-binding domain"/>
    <property type="match status" value="1"/>
</dbReference>
<comment type="subcellular location">
    <subcellularLocation>
        <location evidence="1">Nucleus</location>
    </subcellularLocation>
</comment>
<feature type="domain" description="HSF-type DNA-binding" evidence="7">
    <location>
        <begin position="68"/>
        <end position="175"/>
    </location>
</feature>
<evidence type="ECO:0000256" key="3">
    <source>
        <dbReference type="ARBA" id="ARBA00023125"/>
    </source>
</evidence>
<dbReference type="GeneID" id="121138656"/>
<dbReference type="SMART" id="SM00415">
    <property type="entry name" value="HSF"/>
    <property type="match status" value="1"/>
</dbReference>
<accession>A0ABM2X2W4</accession>
<evidence type="ECO:0000313" key="9">
    <source>
        <dbReference type="RefSeq" id="XP_040597241.1"/>
    </source>
</evidence>
<dbReference type="InterPro" id="IPR036388">
    <property type="entry name" value="WH-like_DNA-bd_sf"/>
</dbReference>
<keyword evidence="4" id="KW-0539">Nucleus</keyword>
<keyword evidence="3" id="KW-0238">DNA-binding</keyword>
<dbReference type="PANTHER" id="PTHR10015">
    <property type="entry name" value="HEAT SHOCK TRANSCRIPTION FACTOR"/>
    <property type="match status" value="1"/>
</dbReference>
<evidence type="ECO:0000256" key="5">
    <source>
        <dbReference type="RuleBase" id="RU004020"/>
    </source>
</evidence>
<feature type="region of interest" description="Disordered" evidence="6">
    <location>
        <begin position="1"/>
        <end position="66"/>
    </location>
</feature>
<organism evidence="8 9">
    <name type="scientific">Mesocricetus auratus</name>
    <name type="common">Golden hamster</name>
    <dbReference type="NCBI Taxonomy" id="10036"/>
    <lineage>
        <taxon>Eukaryota</taxon>
        <taxon>Metazoa</taxon>
        <taxon>Chordata</taxon>
        <taxon>Craniata</taxon>
        <taxon>Vertebrata</taxon>
        <taxon>Euteleostomi</taxon>
        <taxon>Mammalia</taxon>
        <taxon>Eutheria</taxon>
        <taxon>Euarchontoglires</taxon>
        <taxon>Glires</taxon>
        <taxon>Rodentia</taxon>
        <taxon>Myomorpha</taxon>
        <taxon>Muroidea</taxon>
        <taxon>Cricetidae</taxon>
        <taxon>Cricetinae</taxon>
        <taxon>Mesocricetus</taxon>
    </lineage>
</organism>
<dbReference type="RefSeq" id="XP_040597241.1">
    <property type="nucleotide sequence ID" value="XM_040741307.1"/>
</dbReference>
<evidence type="ECO:0000256" key="2">
    <source>
        <dbReference type="ARBA" id="ARBA00006403"/>
    </source>
</evidence>
<gene>
    <name evidence="9" type="primary">LOC121138656</name>
</gene>
<feature type="compositionally biased region" description="Acidic residues" evidence="6">
    <location>
        <begin position="1"/>
        <end position="11"/>
    </location>
</feature>
<evidence type="ECO:0000256" key="1">
    <source>
        <dbReference type="ARBA" id="ARBA00004123"/>
    </source>
</evidence>
<dbReference type="SUPFAM" id="SSF46785">
    <property type="entry name" value="Winged helix' DNA-binding domain"/>
    <property type="match status" value="1"/>
</dbReference>
<keyword evidence="8" id="KW-1185">Reference proteome</keyword>
<reference evidence="9" key="1">
    <citation type="submission" date="2025-08" db="UniProtKB">
        <authorList>
            <consortium name="RefSeq"/>
        </authorList>
    </citation>
    <scope>IDENTIFICATION</scope>
    <source>
        <tissue evidence="9">Liver</tissue>
    </source>
</reference>
<feature type="region of interest" description="Disordered" evidence="6">
    <location>
        <begin position="216"/>
        <end position="235"/>
    </location>
</feature>
<dbReference type="InterPro" id="IPR000232">
    <property type="entry name" value="HSF_DNA-bd"/>
</dbReference>
<evidence type="ECO:0000256" key="4">
    <source>
        <dbReference type="ARBA" id="ARBA00023242"/>
    </source>
</evidence>
<feature type="compositionally biased region" description="Basic and acidic residues" evidence="6">
    <location>
        <begin position="217"/>
        <end position="235"/>
    </location>
</feature>
<evidence type="ECO:0000259" key="7">
    <source>
        <dbReference type="SMART" id="SM00415"/>
    </source>
</evidence>
<dbReference type="PANTHER" id="PTHR10015:SF140">
    <property type="entry name" value="HEAT SHOCK TRANSCRIPTION FACTOR, X-LINKED MEMBER 3-RELATED"/>
    <property type="match status" value="1"/>
</dbReference>
<sequence length="353" mass="39765">MATWSVEEDCESNGNPTVDEEPESKDIPNSSSDSEAHSREGLVGKDDQDVIQDQTQPTASEEDNTNLLSLPFPRKLWAIVQNETFKSVNWTEEGDTIMIEVDLFQREVLQLKGAKKIFETDSLKSFIRQLNLYGFRKISSETSVASSGENKKIMMYRNFNFQRDKPGLFQYIWGKEDIGSLANQATCVPVPLKSSQGPTSKKKKILPTRYSPRFYHKHEEESKKKTSSDKPPKENNDFVFSSIWAMKAIPGCHLQYQPSGESRNPPVEDTSHNTIYMPPTAPGVQDTEEVPSVSSSGHRILHSMMCLYNDSCSALLSAFSQRQTNESPNEEEQEGSSDYKCVICETITNNPPL</sequence>
<protein>
    <submittedName>
        <fullName evidence="9">Heat shock transcription factor, X-linked member 3-like</fullName>
    </submittedName>
</protein>
<dbReference type="Pfam" id="PF00447">
    <property type="entry name" value="HSF_DNA-bind"/>
    <property type="match status" value="1"/>
</dbReference>
<proteinExistence type="inferred from homology"/>